<protein>
    <submittedName>
        <fullName evidence="2">SAP30-binding protein</fullName>
    </submittedName>
</protein>
<name>A0ABR4QRA0_9CEST</name>
<comment type="caution">
    <text evidence="2">The sequence shown here is derived from an EMBL/GenBank/DDBJ whole genome shotgun (WGS) entry which is preliminary data.</text>
</comment>
<feature type="region of interest" description="Disordered" evidence="1">
    <location>
        <begin position="276"/>
        <end position="353"/>
    </location>
</feature>
<feature type="compositionally biased region" description="Polar residues" evidence="1">
    <location>
        <begin position="10"/>
        <end position="27"/>
    </location>
</feature>
<dbReference type="EMBL" id="JAKROA010000001">
    <property type="protein sequence ID" value="KAL5112050.1"/>
    <property type="molecule type" value="Genomic_DNA"/>
</dbReference>
<dbReference type="Pfam" id="PF07818">
    <property type="entry name" value="HCNGP"/>
    <property type="match status" value="1"/>
</dbReference>
<feature type="compositionally biased region" description="Basic and acidic residues" evidence="1">
    <location>
        <begin position="145"/>
        <end position="156"/>
    </location>
</feature>
<feature type="compositionally biased region" description="Basic and acidic residues" evidence="1">
    <location>
        <begin position="41"/>
        <end position="52"/>
    </location>
</feature>
<feature type="compositionally biased region" description="Polar residues" evidence="1">
    <location>
        <begin position="305"/>
        <end position="315"/>
    </location>
</feature>
<dbReference type="InterPro" id="IPR012479">
    <property type="entry name" value="SAP30BP"/>
</dbReference>
<accession>A0ABR4QRA0</accession>
<proteinExistence type="predicted"/>
<gene>
    <name evidence="2" type="ORF">TcWFU_004907</name>
</gene>
<feature type="region of interest" description="Disordered" evidence="1">
    <location>
        <begin position="1"/>
        <end position="106"/>
    </location>
</feature>
<dbReference type="PANTHER" id="PTHR13464:SF0">
    <property type="entry name" value="SAP30-BINDING PROTEIN"/>
    <property type="match status" value="1"/>
</dbReference>
<feature type="compositionally biased region" description="Acidic residues" evidence="1">
    <location>
        <begin position="77"/>
        <end position="87"/>
    </location>
</feature>
<organism evidence="2 3">
    <name type="scientific">Taenia crassiceps</name>
    <dbReference type="NCBI Taxonomy" id="6207"/>
    <lineage>
        <taxon>Eukaryota</taxon>
        <taxon>Metazoa</taxon>
        <taxon>Spiralia</taxon>
        <taxon>Lophotrochozoa</taxon>
        <taxon>Platyhelminthes</taxon>
        <taxon>Cestoda</taxon>
        <taxon>Eucestoda</taxon>
        <taxon>Cyclophyllidea</taxon>
        <taxon>Taeniidae</taxon>
        <taxon>Taenia</taxon>
    </lineage>
</organism>
<reference evidence="2 3" key="1">
    <citation type="journal article" date="2022" name="Front. Cell. Infect. Microbiol.">
        <title>The Genomes of Two Strains of Taenia crassiceps the Animal Model for the Study of Human Cysticercosis.</title>
        <authorList>
            <person name="Bobes R.J."/>
            <person name="Estrada K."/>
            <person name="Rios-Valencia D.G."/>
            <person name="Calderon-Gallegos A."/>
            <person name="de la Torre P."/>
            <person name="Carrero J.C."/>
            <person name="Sanchez-Flores A."/>
            <person name="Laclette J.P."/>
        </authorList>
    </citation>
    <scope>NUCLEOTIDE SEQUENCE [LARGE SCALE GENOMIC DNA]</scope>
    <source>
        <strain evidence="2">WFUcys</strain>
    </source>
</reference>
<feature type="compositionally biased region" description="Polar residues" evidence="1">
    <location>
        <begin position="157"/>
        <end position="172"/>
    </location>
</feature>
<evidence type="ECO:0000313" key="3">
    <source>
        <dbReference type="Proteomes" id="UP001651158"/>
    </source>
</evidence>
<sequence length="375" mass="40530">MLIFYLAPQSKASNSGMSVENSPSFVTSEDENESSLGFQKRKADNNSERQKLPDMQSKKRFRSGTGSGINLVSYALDNDDGDSDSEIEGSGLRGSDSSTGSDTENIDVSAIGGTLHFGAPDGGPLTVLSSAHIEAAQDSPATLPEETHGGVEDQPQKDQPSYHSSPSNVTGYNQSLEVALPPEPKELCSMQLQNTVENTLRRMQHDIGFDPNSVIQDNKAFRNPSIYKKLISFLDIDEKGTNFSSDVFNPYRWDANSFYDKLGEIQNREVERLDKLQKERRKAEASSAAGANPVTGLQRAASGPNIVTGSTTGTNAAGPAPSIEKRSEIRKRSKWDTVAPMEPSQPSLKVAAPQVADPMAPKVTIPAIGDLFHKK</sequence>
<keyword evidence="3" id="KW-1185">Reference proteome</keyword>
<evidence type="ECO:0000313" key="2">
    <source>
        <dbReference type="EMBL" id="KAL5112050.1"/>
    </source>
</evidence>
<feature type="region of interest" description="Disordered" evidence="1">
    <location>
        <begin position="137"/>
        <end position="172"/>
    </location>
</feature>
<dbReference type="Proteomes" id="UP001651158">
    <property type="component" value="Unassembled WGS sequence"/>
</dbReference>
<evidence type="ECO:0000256" key="1">
    <source>
        <dbReference type="SAM" id="MobiDB-lite"/>
    </source>
</evidence>
<dbReference type="PANTHER" id="PTHR13464">
    <property type="entry name" value="TRANSCRIPTIONAL REGULATOR PROTEIN HCNGP"/>
    <property type="match status" value="1"/>
</dbReference>